<accession>A0ABT6Y1G5</accession>
<proteinExistence type="predicted"/>
<feature type="transmembrane region" description="Helical" evidence="6">
    <location>
        <begin position="234"/>
        <end position="260"/>
    </location>
</feature>
<sequence length="268" mass="31447">METAALSVLAISGFLLWLTPWVERLETWWRRRPFLEPKFQGRLRKWERRLGDWLRRCQVKLTARQFLLFLFFAVVLLPLMIWGGMHSLTLGVLVGWGMAAYMVMYPWQKRKRFEDDLRFGLRRVKMLMASLYERGITPEDMLPLLISATDGALRQLLERAYQRMQTTDTLADALTWMAQETGLAEMRQLASVWIQAGRYEGTSLETQLQQMAVDERAQFLFNLEKRAERKRMSVLFEVIAFIALPTIFLVGILILMRAWAAFEHMSGF</sequence>
<feature type="domain" description="Type II secretion system protein GspF" evidence="7">
    <location>
        <begin position="127"/>
        <end position="250"/>
    </location>
</feature>
<reference evidence="8 9" key="1">
    <citation type="submission" date="2023-04" db="EMBL/GenBank/DDBJ databases">
        <title>A. sendaiensis sub sp. chiapanensis a novel subspecie with specific adaptation in bacterial cell wall isolated from an active volcano.</title>
        <authorList>
            <person name="Alvarez Gutierrez P.E."/>
            <person name="Ortiz Cortes L.Y."/>
        </authorList>
    </citation>
    <scope>NUCLEOTIDE SEQUENCE [LARGE SCALE GENOMIC DNA]</scope>
    <source>
        <strain evidence="8 9">PA2</strain>
    </source>
</reference>
<dbReference type="Pfam" id="PF00482">
    <property type="entry name" value="T2SSF"/>
    <property type="match status" value="1"/>
</dbReference>
<keyword evidence="5 6" id="KW-0472">Membrane</keyword>
<evidence type="ECO:0000313" key="9">
    <source>
        <dbReference type="Proteomes" id="UP001529245"/>
    </source>
</evidence>
<keyword evidence="9" id="KW-1185">Reference proteome</keyword>
<protein>
    <submittedName>
        <fullName evidence="8">Type II secretion system F family protein</fullName>
    </submittedName>
</protein>
<dbReference type="InterPro" id="IPR018076">
    <property type="entry name" value="T2SS_GspF_dom"/>
</dbReference>
<dbReference type="EMBL" id="JASGCB010000037">
    <property type="protein sequence ID" value="MDI9261186.1"/>
    <property type="molecule type" value="Genomic_DNA"/>
</dbReference>
<comment type="caution">
    <text evidence="8">The sequence shown here is derived from an EMBL/GenBank/DDBJ whole genome shotgun (WGS) entry which is preliminary data.</text>
</comment>
<dbReference type="RefSeq" id="WP_283204585.1">
    <property type="nucleotide sequence ID" value="NZ_JASGCB010000037.1"/>
</dbReference>
<evidence type="ECO:0000256" key="6">
    <source>
        <dbReference type="SAM" id="Phobius"/>
    </source>
</evidence>
<gene>
    <name evidence="8" type="ORF">QID03_13565</name>
</gene>
<evidence type="ECO:0000256" key="5">
    <source>
        <dbReference type="ARBA" id="ARBA00023136"/>
    </source>
</evidence>
<keyword evidence="4 6" id="KW-1133">Transmembrane helix</keyword>
<evidence type="ECO:0000259" key="7">
    <source>
        <dbReference type="Pfam" id="PF00482"/>
    </source>
</evidence>
<dbReference type="Proteomes" id="UP001529245">
    <property type="component" value="Unassembled WGS sequence"/>
</dbReference>
<feature type="transmembrane region" description="Helical" evidence="6">
    <location>
        <begin position="65"/>
        <end position="82"/>
    </location>
</feature>
<organism evidence="8 9">
    <name type="scientific">Alicyclobacillus sendaiensis PA2</name>
    <dbReference type="NCBI Taxonomy" id="3029425"/>
    <lineage>
        <taxon>Bacteria</taxon>
        <taxon>Bacillati</taxon>
        <taxon>Bacillota</taxon>
        <taxon>Bacilli</taxon>
        <taxon>Bacillales</taxon>
        <taxon>Alicyclobacillaceae</taxon>
        <taxon>Alicyclobacillus</taxon>
    </lineage>
</organism>
<dbReference type="PANTHER" id="PTHR35007:SF2">
    <property type="entry name" value="PILUS ASSEMBLE PROTEIN"/>
    <property type="match status" value="1"/>
</dbReference>
<feature type="transmembrane region" description="Helical" evidence="6">
    <location>
        <begin position="88"/>
        <end position="107"/>
    </location>
</feature>
<dbReference type="PANTHER" id="PTHR35007">
    <property type="entry name" value="INTEGRAL MEMBRANE PROTEIN-RELATED"/>
    <property type="match status" value="1"/>
</dbReference>
<keyword evidence="2" id="KW-1003">Cell membrane</keyword>
<keyword evidence="3 6" id="KW-0812">Transmembrane</keyword>
<comment type="subcellular location">
    <subcellularLocation>
        <location evidence="1">Cell membrane</location>
        <topology evidence="1">Multi-pass membrane protein</topology>
    </subcellularLocation>
</comment>
<evidence type="ECO:0000313" key="8">
    <source>
        <dbReference type="EMBL" id="MDI9261186.1"/>
    </source>
</evidence>
<evidence type="ECO:0000256" key="3">
    <source>
        <dbReference type="ARBA" id="ARBA00022692"/>
    </source>
</evidence>
<feature type="transmembrane region" description="Helical" evidence="6">
    <location>
        <begin position="6"/>
        <end position="22"/>
    </location>
</feature>
<evidence type="ECO:0000256" key="2">
    <source>
        <dbReference type="ARBA" id="ARBA00022475"/>
    </source>
</evidence>
<evidence type="ECO:0000256" key="1">
    <source>
        <dbReference type="ARBA" id="ARBA00004651"/>
    </source>
</evidence>
<name>A0ABT6Y1G5_ALISE</name>
<evidence type="ECO:0000256" key="4">
    <source>
        <dbReference type="ARBA" id="ARBA00022989"/>
    </source>
</evidence>